<dbReference type="Pfam" id="PF00531">
    <property type="entry name" value="Death"/>
    <property type="match status" value="1"/>
</dbReference>
<accession>A0ABY7EFA2</accession>
<sequence>MAEESLKSTSNRQTDQLSNDDSLNVSHSNTGASLTSDTGEVRNQLLNQNDNIINENQLSENPELNIASEELNNVNSDIDIKSENQAKDSALTSSGCGIEQKQQEARINEDLDTGPLNDPGHSAVLDEEASVPVVGNNIASDTKQTLGENANTDSEGLLETAPVTVNPSQADSETSKPSERLESGPLDHNNSLDDKISTEETDVDTKAHGGRQTPEQEQTNTDSAKLKHTPELSSEKYENEDHGVPNSDSECLADSQAQAIAYSPKPVPETETHSDEKLLKENLTSDEQSDFINEISGVESNNIDKESTSQSGHIEEVLPTEDTDVEGTARIDKNQYQKNDNGPQCAESVNTKSDLRDDLKESRDPALAANDGNGAQNGSTDVGNIPLPEQSLTQPVSDKSDTNDEVSNVTEKPHTTIDKQGENNLKTENAIESVEIFKETKLDNSDISKENDESESLDGIQHDDSETHDSNETVEKVTGQEVDDNLTKVVISEEGIPTVSQTNIKKSITESELSESNFQAPSSSHEADLSGNPNGQEIPEEISEERSTDERNSVGEVEEDLIPSEDKPEDTVEETEDKEIEENIDEREETGSVHSEAYSEDNDHEDKSDMAEKTEETPLNETRENEDIQSAVVEKDKELPVSETKEIEEPKEAIKSENEQTVISDQTEQGQANTESIDHNSTNEDTSETKNANDLQTSESKDRPPEMKEESVTKDTSDGHVTNENLPVVEKPPSPEPTKQEPSPEPVKQLSPLEQLLERNVEIDGNIDSIPELETQVTSLLKSMTMVMKHYSDILKVQTLKDFTVDLGKFRGDFLSVNEALKKAGVMSSNINKHLKELRQDTEEVRSQITRKFQQEDLSTWIDQTPEKEKEKDRLQDVANAEEKAAMAKAAEARHAVAVATKGVAEAKQLAAEMETQAAEAEALSRRTEAQAEIAIAAAEEARIAAEERRKAEEAAKRRAEERARVKAEQDAQRKAQEEMKIHQEAARKGTDVADERRTFMQEKERKELERKNPKNWPIFSFDAKGFDFRPPIGVIIRSIEGSMRKSDVKCEVFDQSTGVLVLNEAEELVSNIVNIKQTDPEMKFSFDEPMSISFPVSFSRLPTGKETAVRCLTPQGKWLVLPTNDVYFDEYREVRFVECRCRELGTFAVVMRPKRDTLTFTRRGNKPTCSFDSRLFFLNRAGTFRSNVNATLEVNTLDMNAVTDIRTRAPQECEDLLTASPFVNFRLPPASHLLKPLTVTVPLPQVQRRPATAGVRETKAVDSRPATARASVTKEEESTDDVHVLTREENGAWSVLNDVMLVQPKSKDVVYFDITKPHDRLLLLRTKPGKKLRAVETMATLLEQASKRRNVKIILRQRQSNVLDVRVACTLSNKTDRTLKTLEEAGYTEGPAPSTDVQLHEGQQLYIKFRGNLTCTSKSPRLSFIFNSNIRTFRDFLVCELDVFAQKGLQCFRGFVQILTTALIPRPPTPGAPKNTPPEMVEAEILLAELLVELPKPEAGPPKPLDQAPLFLKEGPLTNGVLRLIAGQLGQEWRDLAAQLSLRPVRIQAILRQHVQILVNALEAVGRKDLAEDVRKKGIRYREERANGARTSHLKQAFVKVAKSHDVFQKWKQFANKLGVPKTDIEGIESRGGSGQEMCYSSLEKWSASAGDQATIATLARLLRSDRQDRLSRDVESISFMSAMNVS</sequence>
<feature type="compositionally biased region" description="Basic and acidic residues" evidence="1">
    <location>
        <begin position="190"/>
        <end position="207"/>
    </location>
</feature>
<keyword evidence="4" id="KW-1185">Reference proteome</keyword>
<feature type="compositionally biased region" description="Basic and acidic residues" evidence="1">
    <location>
        <begin position="460"/>
        <end position="475"/>
    </location>
</feature>
<feature type="compositionally biased region" description="Basic and acidic residues" evidence="1">
    <location>
        <begin position="353"/>
        <end position="364"/>
    </location>
</feature>
<feature type="domain" description="Death" evidence="2">
    <location>
        <begin position="1611"/>
        <end position="1680"/>
    </location>
</feature>
<feature type="compositionally biased region" description="Basic and acidic residues" evidence="1">
    <location>
        <begin position="411"/>
        <end position="421"/>
    </location>
</feature>
<dbReference type="PANTHER" id="PTHR28336">
    <property type="entry name" value="BA1-643"/>
    <property type="match status" value="1"/>
</dbReference>
<feature type="compositionally biased region" description="Polar residues" evidence="1">
    <location>
        <begin position="213"/>
        <end position="223"/>
    </location>
</feature>
<evidence type="ECO:0000313" key="4">
    <source>
        <dbReference type="Proteomes" id="UP001164746"/>
    </source>
</evidence>
<feature type="region of interest" description="Disordered" evidence="1">
    <location>
        <begin position="1"/>
        <end position="42"/>
    </location>
</feature>
<feature type="compositionally biased region" description="Acidic residues" evidence="1">
    <location>
        <begin position="571"/>
        <end position="588"/>
    </location>
</feature>
<feature type="compositionally biased region" description="Polar residues" evidence="1">
    <location>
        <begin position="373"/>
        <end position="382"/>
    </location>
</feature>
<dbReference type="SMART" id="SM00005">
    <property type="entry name" value="DEATH"/>
    <property type="match status" value="1"/>
</dbReference>
<feature type="compositionally biased region" description="Basic and acidic residues" evidence="1">
    <location>
        <begin position="633"/>
        <end position="658"/>
    </location>
</feature>
<dbReference type="PANTHER" id="PTHR28336:SF4">
    <property type="entry name" value="DEATH DOMAIN-CONTAINING PROTEIN 1"/>
    <property type="match status" value="1"/>
</dbReference>
<evidence type="ECO:0000313" key="3">
    <source>
        <dbReference type="EMBL" id="WAR07099.1"/>
    </source>
</evidence>
<feature type="region of interest" description="Disordered" evidence="1">
    <location>
        <begin position="129"/>
        <end position="748"/>
    </location>
</feature>
<feature type="compositionally biased region" description="Polar residues" evidence="1">
    <location>
        <begin position="683"/>
        <end position="698"/>
    </location>
</feature>
<dbReference type="SUPFAM" id="SSF47986">
    <property type="entry name" value="DEATH domain"/>
    <property type="match status" value="2"/>
</dbReference>
<evidence type="ECO:0000259" key="2">
    <source>
        <dbReference type="PROSITE" id="PS50017"/>
    </source>
</evidence>
<dbReference type="InterPro" id="IPR011029">
    <property type="entry name" value="DEATH-like_dom_sf"/>
</dbReference>
<feature type="compositionally biased region" description="Polar residues" evidence="1">
    <location>
        <begin position="659"/>
        <end position="675"/>
    </location>
</feature>
<feature type="region of interest" description="Disordered" evidence="1">
    <location>
        <begin position="1249"/>
        <end position="1281"/>
    </location>
</feature>
<feature type="compositionally biased region" description="Basic and acidic residues" evidence="1">
    <location>
        <begin position="435"/>
        <end position="451"/>
    </location>
</feature>
<reference evidence="3" key="1">
    <citation type="submission" date="2022-11" db="EMBL/GenBank/DDBJ databases">
        <title>Centuries of genome instability and evolution in soft-shell clam transmissible cancer (bioRxiv).</title>
        <authorList>
            <person name="Hart S.F.M."/>
            <person name="Yonemitsu M.A."/>
            <person name="Giersch R.M."/>
            <person name="Beal B.F."/>
            <person name="Arriagada G."/>
            <person name="Davis B.W."/>
            <person name="Ostrander E.A."/>
            <person name="Goff S.P."/>
            <person name="Metzger M.J."/>
        </authorList>
    </citation>
    <scope>NUCLEOTIDE SEQUENCE</scope>
    <source>
        <strain evidence="3">MELC-2E11</strain>
        <tissue evidence="3">Siphon/mantle</tissue>
    </source>
</reference>
<feature type="compositionally biased region" description="Polar residues" evidence="1">
    <location>
        <begin position="336"/>
        <end position="352"/>
    </location>
</feature>
<feature type="compositionally biased region" description="Basic and acidic residues" evidence="1">
    <location>
        <begin position="224"/>
        <end position="243"/>
    </location>
</feature>
<feature type="compositionally biased region" description="Polar residues" evidence="1">
    <location>
        <begin position="7"/>
        <end position="38"/>
    </location>
</feature>
<feature type="compositionally biased region" description="Basic and acidic residues" evidence="1">
    <location>
        <begin position="699"/>
        <end position="718"/>
    </location>
</feature>
<feature type="region of interest" description="Disordered" evidence="1">
    <location>
        <begin position="955"/>
        <end position="993"/>
    </location>
</feature>
<gene>
    <name evidence="3" type="ORF">MAR_017057</name>
</gene>
<dbReference type="CDD" id="cd01670">
    <property type="entry name" value="Death"/>
    <property type="match status" value="1"/>
</dbReference>
<dbReference type="PROSITE" id="PS50017">
    <property type="entry name" value="DEATH_DOMAIN"/>
    <property type="match status" value="1"/>
</dbReference>
<protein>
    <submittedName>
        <fullName evidence="3">DTHD1-like protein</fullName>
    </submittedName>
</protein>
<name>A0ABY7EFA2_MYAAR</name>
<dbReference type="Gene3D" id="1.10.533.10">
    <property type="entry name" value="Death Domain, Fas"/>
    <property type="match status" value="1"/>
</dbReference>
<proteinExistence type="predicted"/>
<feature type="compositionally biased region" description="Basic and acidic residues" evidence="1">
    <location>
        <begin position="173"/>
        <end position="182"/>
    </location>
</feature>
<feature type="compositionally biased region" description="Polar residues" evidence="1">
    <location>
        <begin position="163"/>
        <end position="172"/>
    </location>
</feature>
<dbReference type="Proteomes" id="UP001164746">
    <property type="component" value="Chromosome 6"/>
</dbReference>
<dbReference type="Gene3D" id="2.60.220.30">
    <property type="match status" value="1"/>
</dbReference>
<feature type="compositionally biased region" description="Basic and acidic residues" evidence="1">
    <location>
        <begin position="604"/>
        <end position="626"/>
    </location>
</feature>
<organism evidence="3 4">
    <name type="scientific">Mya arenaria</name>
    <name type="common">Soft-shell clam</name>
    <dbReference type="NCBI Taxonomy" id="6604"/>
    <lineage>
        <taxon>Eukaryota</taxon>
        <taxon>Metazoa</taxon>
        <taxon>Spiralia</taxon>
        <taxon>Lophotrochozoa</taxon>
        <taxon>Mollusca</taxon>
        <taxon>Bivalvia</taxon>
        <taxon>Autobranchia</taxon>
        <taxon>Heteroconchia</taxon>
        <taxon>Euheterodonta</taxon>
        <taxon>Imparidentia</taxon>
        <taxon>Neoheterodontei</taxon>
        <taxon>Myida</taxon>
        <taxon>Myoidea</taxon>
        <taxon>Myidae</taxon>
        <taxon>Mya</taxon>
    </lineage>
</organism>
<feature type="compositionally biased region" description="Basic and acidic residues" evidence="1">
    <location>
        <begin position="268"/>
        <end position="280"/>
    </location>
</feature>
<feature type="compositionally biased region" description="Polar residues" evidence="1">
    <location>
        <begin position="498"/>
        <end position="524"/>
    </location>
</feature>
<feature type="compositionally biased region" description="Basic and acidic residues" evidence="1">
    <location>
        <begin position="544"/>
        <end position="553"/>
    </location>
</feature>
<dbReference type="InterPro" id="IPR000488">
    <property type="entry name" value="Death_dom"/>
</dbReference>
<feature type="compositionally biased region" description="Polar residues" evidence="1">
    <location>
        <begin position="137"/>
        <end position="154"/>
    </location>
</feature>
<evidence type="ECO:0000256" key="1">
    <source>
        <dbReference type="SAM" id="MobiDB-lite"/>
    </source>
</evidence>
<dbReference type="EMBL" id="CP111017">
    <property type="protein sequence ID" value="WAR07099.1"/>
    <property type="molecule type" value="Genomic_DNA"/>
</dbReference>